<gene>
    <name evidence="16" type="primary">coaX</name>
    <name evidence="17" type="ORF">CLH61_18170</name>
</gene>
<evidence type="ECO:0000256" key="14">
    <source>
        <dbReference type="ARBA" id="ARBA00038036"/>
    </source>
</evidence>
<dbReference type="EMBL" id="NTFH01000027">
    <property type="protein sequence ID" value="PHQ13476.1"/>
    <property type="molecule type" value="Genomic_DNA"/>
</dbReference>
<comment type="subcellular location">
    <subcellularLocation>
        <location evidence="3 16">Cytoplasm</location>
    </subcellularLocation>
</comment>
<dbReference type="CDD" id="cd24015">
    <property type="entry name" value="ASKHA_NBD_PanK-III"/>
    <property type="match status" value="1"/>
</dbReference>
<dbReference type="PANTHER" id="PTHR34265:SF1">
    <property type="entry name" value="TYPE III PANTOTHENATE KINASE"/>
    <property type="match status" value="1"/>
</dbReference>
<keyword evidence="16" id="KW-0479">Metal-binding</keyword>
<organism evidence="17 18">
    <name type="scientific">Marinobacter profundi</name>
    <dbReference type="NCBI Taxonomy" id="2666256"/>
    <lineage>
        <taxon>Bacteria</taxon>
        <taxon>Pseudomonadati</taxon>
        <taxon>Pseudomonadota</taxon>
        <taxon>Gammaproteobacteria</taxon>
        <taxon>Pseudomonadales</taxon>
        <taxon>Marinobacteraceae</taxon>
        <taxon>Marinobacter</taxon>
    </lineage>
</organism>
<evidence type="ECO:0000313" key="17">
    <source>
        <dbReference type="EMBL" id="PHQ13476.1"/>
    </source>
</evidence>
<evidence type="ECO:0000256" key="13">
    <source>
        <dbReference type="ARBA" id="ARBA00022993"/>
    </source>
</evidence>
<dbReference type="PANTHER" id="PTHR34265">
    <property type="entry name" value="TYPE III PANTOTHENATE KINASE"/>
    <property type="match status" value="1"/>
</dbReference>
<evidence type="ECO:0000256" key="15">
    <source>
        <dbReference type="ARBA" id="ARBA00040883"/>
    </source>
</evidence>
<dbReference type="NCBIfam" id="TIGR00671">
    <property type="entry name" value="baf"/>
    <property type="match status" value="1"/>
</dbReference>
<reference evidence="17 18" key="1">
    <citation type="submission" date="2017-09" db="EMBL/GenBank/DDBJ databases">
        <title>The draft genome sequences of Marinobacter sp. PWS21.</title>
        <authorList>
            <person name="Cao J."/>
        </authorList>
    </citation>
    <scope>NUCLEOTIDE SEQUENCE [LARGE SCALE GENOMIC DNA]</scope>
    <source>
        <strain evidence="17 18">PWS21</strain>
    </source>
</reference>
<feature type="binding site" evidence="16">
    <location>
        <begin position="6"/>
        <end position="13"/>
    </location>
    <ligand>
        <name>ATP</name>
        <dbReference type="ChEBI" id="CHEBI:30616"/>
    </ligand>
</feature>
<keyword evidence="8 16" id="KW-0808">Transferase</keyword>
<feature type="binding site" evidence="16">
    <location>
        <position position="120"/>
    </location>
    <ligand>
        <name>K(+)</name>
        <dbReference type="ChEBI" id="CHEBI:29103"/>
    </ligand>
</feature>
<evidence type="ECO:0000256" key="5">
    <source>
        <dbReference type="ARBA" id="ARBA00011738"/>
    </source>
</evidence>
<evidence type="ECO:0000256" key="8">
    <source>
        <dbReference type="ARBA" id="ARBA00022679"/>
    </source>
</evidence>
<evidence type="ECO:0000256" key="3">
    <source>
        <dbReference type="ARBA" id="ARBA00004496"/>
    </source>
</evidence>
<accession>A0A2G1UG56</accession>
<evidence type="ECO:0000256" key="1">
    <source>
        <dbReference type="ARBA" id="ARBA00001206"/>
    </source>
</evidence>
<evidence type="ECO:0000313" key="18">
    <source>
        <dbReference type="Proteomes" id="UP000231409"/>
    </source>
</evidence>
<dbReference type="RefSeq" id="WP_099616108.1">
    <property type="nucleotide sequence ID" value="NZ_KZ319386.1"/>
</dbReference>
<dbReference type="Proteomes" id="UP000231409">
    <property type="component" value="Unassembled WGS sequence"/>
</dbReference>
<evidence type="ECO:0000256" key="9">
    <source>
        <dbReference type="ARBA" id="ARBA00022741"/>
    </source>
</evidence>
<keyword evidence="11 16" id="KW-0067">ATP-binding</keyword>
<feature type="binding site" evidence="16">
    <location>
        <position position="175"/>
    </location>
    <ligand>
        <name>substrate</name>
    </ligand>
</feature>
<dbReference type="InterPro" id="IPR043129">
    <property type="entry name" value="ATPase_NBD"/>
</dbReference>
<comment type="caution">
    <text evidence="17">The sequence shown here is derived from an EMBL/GenBank/DDBJ whole genome shotgun (WGS) entry which is preliminary data.</text>
</comment>
<feature type="binding site" evidence="16">
    <location>
        <position position="91"/>
    </location>
    <ligand>
        <name>substrate</name>
    </ligand>
</feature>
<feature type="binding site" evidence="16">
    <location>
        <position position="123"/>
    </location>
    <ligand>
        <name>ATP</name>
        <dbReference type="ChEBI" id="CHEBI:30616"/>
    </ligand>
</feature>
<dbReference type="UniPathway" id="UPA00241">
    <property type="reaction ID" value="UER00352"/>
</dbReference>
<evidence type="ECO:0000256" key="10">
    <source>
        <dbReference type="ARBA" id="ARBA00022777"/>
    </source>
</evidence>
<comment type="pathway">
    <text evidence="4 16">Cofactor biosynthesis; coenzyme A biosynthesis; CoA from (R)-pantothenate: step 1/5.</text>
</comment>
<dbReference type="GO" id="GO:0005524">
    <property type="term" value="F:ATP binding"/>
    <property type="evidence" value="ECO:0007669"/>
    <property type="project" value="UniProtKB-UniRule"/>
</dbReference>
<dbReference type="Pfam" id="PF03309">
    <property type="entry name" value="Pan_kinase"/>
    <property type="match status" value="1"/>
</dbReference>
<evidence type="ECO:0000256" key="6">
    <source>
        <dbReference type="ARBA" id="ARBA00012102"/>
    </source>
</evidence>
<name>A0A2G1UG56_9GAMM</name>
<evidence type="ECO:0000256" key="16">
    <source>
        <dbReference type="HAMAP-Rule" id="MF_01274"/>
    </source>
</evidence>
<dbReference type="GO" id="GO:0015937">
    <property type="term" value="P:coenzyme A biosynthetic process"/>
    <property type="evidence" value="ECO:0007669"/>
    <property type="project" value="UniProtKB-UniRule"/>
</dbReference>
<sequence>MKLVIDAGNTRLKWQVLSGERVTASGACLMERQELAESLAPILAQVRAIAITTVIAEDRRDELSSALTELTGLVPRFHWSEAARGGLRNSYAAPERMGADRWHGMYGAWLRLAGSFVLVDAGSAVTVDYVTAQGVHRGGYILPGKAMMLRGLRQDVARVGFDADELHSVAPGRATSECVHHGLWWMWQAMVQRLEREALERNVDQIVVTGGDATDLLALGLTAIHLPDLVLEGVAAIDQEIYGL</sequence>
<evidence type="ECO:0000256" key="12">
    <source>
        <dbReference type="ARBA" id="ARBA00022958"/>
    </source>
</evidence>
<feature type="binding site" evidence="16">
    <location>
        <begin position="98"/>
        <end position="101"/>
    </location>
    <ligand>
        <name>substrate</name>
    </ligand>
</feature>
<dbReference type="Gene3D" id="3.30.420.40">
    <property type="match status" value="2"/>
</dbReference>
<dbReference type="SUPFAM" id="SSF53067">
    <property type="entry name" value="Actin-like ATPase domain"/>
    <property type="match status" value="2"/>
</dbReference>
<evidence type="ECO:0000256" key="4">
    <source>
        <dbReference type="ARBA" id="ARBA00005225"/>
    </source>
</evidence>
<comment type="subunit">
    <text evidence="5 16">Homodimer.</text>
</comment>
<dbReference type="GO" id="GO:0004594">
    <property type="term" value="F:pantothenate kinase activity"/>
    <property type="evidence" value="ECO:0007669"/>
    <property type="project" value="UniProtKB-UniRule"/>
</dbReference>
<keyword evidence="18" id="KW-1185">Reference proteome</keyword>
<comment type="function">
    <text evidence="16">Catalyzes the phosphorylation of pantothenate (Pan), the first step in CoA biosynthesis.</text>
</comment>
<keyword evidence="10 16" id="KW-0418">Kinase</keyword>
<dbReference type="AlphaFoldDB" id="A0A2G1UG56"/>
<evidence type="ECO:0000256" key="2">
    <source>
        <dbReference type="ARBA" id="ARBA00001958"/>
    </source>
</evidence>
<proteinExistence type="inferred from homology"/>
<protein>
    <recommendedName>
        <fullName evidence="15 16">Type III pantothenate kinase</fullName>
        <ecNumber evidence="6 16">2.7.1.33</ecNumber>
    </recommendedName>
    <alternativeName>
        <fullName evidence="16">PanK-III</fullName>
    </alternativeName>
    <alternativeName>
        <fullName evidence="16">Pantothenic acid kinase</fullName>
    </alternativeName>
</protein>
<dbReference type="EC" id="2.7.1.33" evidence="6 16"/>
<comment type="similarity">
    <text evidence="14 16">Belongs to the type III pantothenate kinase family.</text>
</comment>
<comment type="catalytic activity">
    <reaction evidence="1 16">
        <text>(R)-pantothenate + ATP = (R)-4'-phosphopantothenate + ADP + H(+)</text>
        <dbReference type="Rhea" id="RHEA:16373"/>
        <dbReference type="ChEBI" id="CHEBI:10986"/>
        <dbReference type="ChEBI" id="CHEBI:15378"/>
        <dbReference type="ChEBI" id="CHEBI:29032"/>
        <dbReference type="ChEBI" id="CHEBI:30616"/>
        <dbReference type="ChEBI" id="CHEBI:456216"/>
        <dbReference type="EC" id="2.7.1.33"/>
    </reaction>
</comment>
<keyword evidence="9 16" id="KW-0547">Nucleotide-binding</keyword>
<dbReference type="HAMAP" id="MF_01274">
    <property type="entry name" value="Pantothen_kinase_3"/>
    <property type="match status" value="1"/>
</dbReference>
<dbReference type="GO" id="GO:0005737">
    <property type="term" value="C:cytoplasm"/>
    <property type="evidence" value="ECO:0007669"/>
    <property type="project" value="UniProtKB-SubCell"/>
</dbReference>
<comment type="cofactor">
    <cofactor evidence="16">
        <name>NH4(+)</name>
        <dbReference type="ChEBI" id="CHEBI:28938"/>
    </cofactor>
    <cofactor evidence="16">
        <name>K(+)</name>
        <dbReference type="ChEBI" id="CHEBI:29103"/>
    </cofactor>
    <text evidence="16">A monovalent cation. Ammonium or potassium.</text>
</comment>
<keyword evidence="12 16" id="KW-0630">Potassium</keyword>
<dbReference type="InterPro" id="IPR004619">
    <property type="entry name" value="Type_III_PanK"/>
</dbReference>
<keyword evidence="7 16" id="KW-0963">Cytoplasm</keyword>
<feature type="active site" description="Proton acceptor" evidence="16">
    <location>
        <position position="100"/>
    </location>
</feature>
<evidence type="ECO:0000256" key="7">
    <source>
        <dbReference type="ARBA" id="ARBA00022490"/>
    </source>
</evidence>
<dbReference type="GO" id="GO:0046872">
    <property type="term" value="F:metal ion binding"/>
    <property type="evidence" value="ECO:0007669"/>
    <property type="project" value="UniProtKB-KW"/>
</dbReference>
<evidence type="ECO:0000256" key="11">
    <source>
        <dbReference type="ARBA" id="ARBA00022840"/>
    </source>
</evidence>
<comment type="cofactor">
    <cofactor evidence="2">
        <name>K(+)</name>
        <dbReference type="ChEBI" id="CHEBI:29103"/>
    </cofactor>
</comment>
<keyword evidence="13 16" id="KW-0173">Coenzyme A biosynthesis</keyword>